<dbReference type="AlphaFoldDB" id="A0A9N9BAQ5"/>
<accession>A0A9N9BAQ5</accession>
<keyword evidence="5" id="KW-1185">Reference proteome</keyword>
<dbReference type="GO" id="GO:0005634">
    <property type="term" value="C:nucleus"/>
    <property type="evidence" value="ECO:0007669"/>
    <property type="project" value="UniProtKB-UniRule"/>
</dbReference>
<reference evidence="4" key="1">
    <citation type="submission" date="2021-06" db="EMBL/GenBank/DDBJ databases">
        <authorList>
            <person name="Kallberg Y."/>
            <person name="Tangrot J."/>
            <person name="Rosling A."/>
        </authorList>
    </citation>
    <scope>NUCLEOTIDE SEQUENCE</scope>
    <source>
        <strain evidence="4">MT106</strain>
    </source>
</reference>
<feature type="domain" description="HMG box" evidence="3">
    <location>
        <begin position="48"/>
        <end position="118"/>
    </location>
</feature>
<dbReference type="PROSITE" id="PS50118">
    <property type="entry name" value="HMG_BOX_2"/>
    <property type="match status" value="1"/>
</dbReference>
<protein>
    <submittedName>
        <fullName evidence="4">1819_t:CDS:1</fullName>
    </submittedName>
</protein>
<name>A0A9N9BAQ5_9GLOM</name>
<feature type="compositionally biased region" description="Low complexity" evidence="2">
    <location>
        <begin position="142"/>
        <end position="158"/>
    </location>
</feature>
<comment type="caution">
    <text evidence="4">The sequence shown here is derived from an EMBL/GenBank/DDBJ whole genome shotgun (WGS) entry which is preliminary data.</text>
</comment>
<evidence type="ECO:0000256" key="2">
    <source>
        <dbReference type="SAM" id="MobiDB-lite"/>
    </source>
</evidence>
<dbReference type="OrthoDB" id="6247875at2759"/>
<organism evidence="4 5">
    <name type="scientific">Ambispora gerdemannii</name>
    <dbReference type="NCBI Taxonomy" id="144530"/>
    <lineage>
        <taxon>Eukaryota</taxon>
        <taxon>Fungi</taxon>
        <taxon>Fungi incertae sedis</taxon>
        <taxon>Mucoromycota</taxon>
        <taxon>Glomeromycotina</taxon>
        <taxon>Glomeromycetes</taxon>
        <taxon>Archaeosporales</taxon>
        <taxon>Ambisporaceae</taxon>
        <taxon>Ambispora</taxon>
    </lineage>
</organism>
<dbReference type="Proteomes" id="UP000789831">
    <property type="component" value="Unassembled WGS sequence"/>
</dbReference>
<dbReference type="SUPFAM" id="SSF47095">
    <property type="entry name" value="HMG-box"/>
    <property type="match status" value="1"/>
</dbReference>
<dbReference type="CDD" id="cd01389">
    <property type="entry name" value="HMG-box_ROX1-like"/>
    <property type="match status" value="1"/>
</dbReference>
<sequence length="261" mass="30526">MTNFTSPNYAYLTDHEIQILQQCPYRLTLTIDELTKSAVRKYHDFDKSPRPQNSWIIFRRDYEAYLRLCDRYAKSTIIETAKECSSRWKKLSSEVKDFFKILERIACENHKRVYPDYKYKPKNPKNSSGKKFIFREQKKYPTSSANPNSSTSLSSTVTDNNQDYTNNFTIAIYNNQDYTNNFTTAIYNHQDYSDGLTTIPKDYSDGLTTIHQDYSDGLTTIHQDYSDGLTTIHQDYSDWLTTIHQDYTDANDLTQNSINNA</sequence>
<dbReference type="GO" id="GO:0003677">
    <property type="term" value="F:DNA binding"/>
    <property type="evidence" value="ECO:0007669"/>
    <property type="project" value="UniProtKB-UniRule"/>
</dbReference>
<proteinExistence type="predicted"/>
<evidence type="ECO:0000313" key="5">
    <source>
        <dbReference type="Proteomes" id="UP000789831"/>
    </source>
</evidence>
<dbReference type="Gene3D" id="1.10.30.10">
    <property type="entry name" value="High mobility group box domain"/>
    <property type="match status" value="1"/>
</dbReference>
<dbReference type="SMART" id="SM00398">
    <property type="entry name" value="HMG"/>
    <property type="match status" value="1"/>
</dbReference>
<feature type="non-terminal residue" evidence="4">
    <location>
        <position position="261"/>
    </location>
</feature>
<dbReference type="InterPro" id="IPR009071">
    <property type="entry name" value="HMG_box_dom"/>
</dbReference>
<evidence type="ECO:0000313" key="4">
    <source>
        <dbReference type="EMBL" id="CAG8561565.1"/>
    </source>
</evidence>
<dbReference type="InterPro" id="IPR036910">
    <property type="entry name" value="HMG_box_dom_sf"/>
</dbReference>
<evidence type="ECO:0000256" key="1">
    <source>
        <dbReference type="PROSITE-ProRule" id="PRU00267"/>
    </source>
</evidence>
<dbReference type="EMBL" id="CAJVPL010001255">
    <property type="protein sequence ID" value="CAG8561565.1"/>
    <property type="molecule type" value="Genomic_DNA"/>
</dbReference>
<feature type="DNA-binding region" description="HMG box" evidence="1">
    <location>
        <begin position="48"/>
        <end position="118"/>
    </location>
</feature>
<keyword evidence="1" id="KW-0238">DNA-binding</keyword>
<evidence type="ECO:0000259" key="3">
    <source>
        <dbReference type="PROSITE" id="PS50118"/>
    </source>
</evidence>
<feature type="region of interest" description="Disordered" evidence="2">
    <location>
        <begin position="139"/>
        <end position="158"/>
    </location>
</feature>
<keyword evidence="1" id="KW-0539">Nucleus</keyword>
<gene>
    <name evidence="4" type="ORF">AGERDE_LOCUS7176</name>
</gene>